<evidence type="ECO:0000256" key="1">
    <source>
        <dbReference type="ARBA" id="ARBA00022827"/>
    </source>
</evidence>
<proteinExistence type="predicted"/>
<name>A0ABT0LWX7_9RHOB</name>
<sequence length="442" mass="48275">MTQAELTGWGRFRPVATVLHTPRTAPEVATLLQSANPAIARGNGLAYGDSAVSSGYTISTRRMNRMLHFEPEHGLLEVECGVTLADIAAAMLPRGWFPPVLPGSGAVTVGGAIAADVHGKNHVHTGSFRGCVVWMDVMDKNGRVRRCSSTVQPDLFDHTLGGMGLTGVILAACLRLAPVETGWICQEQVTTSNFRHTVAELRAARAAPYAVAWLDGLTTGASFGRGVVMKGHHARYDDLPATLGSRTPRDAPSTRLRFDWPKWVLNTTSMRAFNALYFYRASKRTAPQLVDWRSFFFPLDAIDLWPRAYGSRGLLQFQCVLPHDTAEPGLEHILRATQEARCPPFLAVLKELGMQESAFSFPMPGLTLALDFPASPAALKVLDRLDAIVIENGGRVYLAKDARLKAGILRQSDPRADTFAAYRSEQGLDAHFQSAQSKRVQI</sequence>
<dbReference type="InterPro" id="IPR016166">
    <property type="entry name" value="FAD-bd_PCMH"/>
</dbReference>
<dbReference type="SUPFAM" id="SSF56176">
    <property type="entry name" value="FAD-binding/transporter-associated domain-like"/>
    <property type="match status" value="1"/>
</dbReference>
<reference evidence="3 4" key="1">
    <citation type="submission" date="2022-05" db="EMBL/GenBank/DDBJ databases">
        <title>Seasonal and diel survey of microbial diversity of the Tyrrhenian coast.</title>
        <authorList>
            <person name="Gattoni G."/>
            <person name="Corral P."/>
        </authorList>
    </citation>
    <scope>NUCLEOTIDE SEQUENCE [LARGE SCALE GENOMIC DNA]</scope>
    <source>
        <strain evidence="3 4">V10</strain>
    </source>
</reference>
<dbReference type="PANTHER" id="PTHR11748">
    <property type="entry name" value="D-LACTATE DEHYDROGENASE"/>
    <property type="match status" value="1"/>
</dbReference>
<organism evidence="3 4">
    <name type="scientific">Roseinatronobacter domitianus</name>
    <dbReference type="NCBI Taxonomy" id="2940293"/>
    <lineage>
        <taxon>Bacteria</taxon>
        <taxon>Pseudomonadati</taxon>
        <taxon>Pseudomonadota</taxon>
        <taxon>Alphaproteobacteria</taxon>
        <taxon>Rhodobacterales</taxon>
        <taxon>Paracoccaceae</taxon>
        <taxon>Roseinatronobacter</taxon>
    </lineage>
</organism>
<dbReference type="PROSITE" id="PS51387">
    <property type="entry name" value="FAD_PCMH"/>
    <property type="match status" value="1"/>
</dbReference>
<dbReference type="EMBL" id="JALZWP010000001">
    <property type="protein sequence ID" value="MCL1627114.1"/>
    <property type="molecule type" value="Genomic_DNA"/>
</dbReference>
<dbReference type="InterPro" id="IPR036318">
    <property type="entry name" value="FAD-bd_PCMH-like_sf"/>
</dbReference>
<dbReference type="Gene3D" id="3.30.465.10">
    <property type="match status" value="1"/>
</dbReference>
<keyword evidence="1" id="KW-0285">Flavoprotein</keyword>
<dbReference type="RefSeq" id="WP_249055199.1">
    <property type="nucleotide sequence ID" value="NZ_JALZWP010000001.1"/>
</dbReference>
<feature type="domain" description="FAD-binding PCMH-type" evidence="2">
    <location>
        <begin position="12"/>
        <end position="179"/>
    </location>
</feature>
<accession>A0ABT0LWX7</accession>
<evidence type="ECO:0000259" key="2">
    <source>
        <dbReference type="PROSITE" id="PS51387"/>
    </source>
</evidence>
<evidence type="ECO:0000313" key="3">
    <source>
        <dbReference type="EMBL" id="MCL1627114.1"/>
    </source>
</evidence>
<dbReference type="Pfam" id="PF01565">
    <property type="entry name" value="FAD_binding_4"/>
    <property type="match status" value="1"/>
</dbReference>
<gene>
    <name evidence="3" type="ORF">M3N55_00065</name>
</gene>
<dbReference type="InterPro" id="IPR016169">
    <property type="entry name" value="FAD-bd_PCMH_sub2"/>
</dbReference>
<dbReference type="InterPro" id="IPR006094">
    <property type="entry name" value="Oxid_FAD_bind_N"/>
</dbReference>
<dbReference type="Proteomes" id="UP001202550">
    <property type="component" value="Unassembled WGS sequence"/>
</dbReference>
<keyword evidence="4" id="KW-1185">Reference proteome</keyword>
<comment type="caution">
    <text evidence="3">The sequence shown here is derived from an EMBL/GenBank/DDBJ whole genome shotgun (WGS) entry which is preliminary data.</text>
</comment>
<protein>
    <submittedName>
        <fullName evidence="3">FAD-binding oxidoreductase</fullName>
    </submittedName>
</protein>
<keyword evidence="1" id="KW-0274">FAD</keyword>
<evidence type="ECO:0000313" key="4">
    <source>
        <dbReference type="Proteomes" id="UP001202550"/>
    </source>
</evidence>